<organism evidence="9 10">
    <name type="scientific">Geodermatophilus obscurus (strain ATCC 25078 / DSM 43160 / JCM 3152 / CCUG 61914 / KCC A-0152 / KCTC 9177 / NBRC 13315 / NRRL B-3577 / G-20)</name>
    <dbReference type="NCBI Taxonomy" id="526225"/>
    <lineage>
        <taxon>Bacteria</taxon>
        <taxon>Bacillati</taxon>
        <taxon>Actinomycetota</taxon>
        <taxon>Actinomycetes</taxon>
        <taxon>Geodermatophilales</taxon>
        <taxon>Geodermatophilaceae</taxon>
        <taxon>Geodermatophilus</taxon>
    </lineage>
</organism>
<evidence type="ECO:0000256" key="6">
    <source>
        <dbReference type="ARBA" id="ARBA00022679"/>
    </source>
</evidence>
<keyword evidence="7" id="KW-0660">Purine salvage</keyword>
<dbReference type="SUPFAM" id="SSF53271">
    <property type="entry name" value="PRTase-like"/>
    <property type="match status" value="1"/>
</dbReference>
<reference evidence="10" key="2">
    <citation type="submission" date="2010-01" db="EMBL/GenBank/DDBJ databases">
        <title>The complete genome of Geodermatophilus obscurus DSM 43160.</title>
        <authorList>
            <consortium name="US DOE Joint Genome Institute (JGI-PGF)"/>
            <person name="Lucas S."/>
            <person name="Copeland A."/>
            <person name="Lapidus A."/>
            <person name="Glavina del Rio T."/>
            <person name="Dalin E."/>
            <person name="Tice H."/>
            <person name="Bruce D."/>
            <person name="Goodwin L."/>
            <person name="Pitluck S."/>
            <person name="Kyrpides N."/>
            <person name="Mavromatis K."/>
            <person name="Ivanova N."/>
            <person name="Munk A.C."/>
            <person name="Brettin T."/>
            <person name="Detter J.C."/>
            <person name="Han C."/>
            <person name="Larimer F."/>
            <person name="Land M."/>
            <person name="Hauser L."/>
            <person name="Markowitz V."/>
            <person name="Cheng J.-F."/>
            <person name="Hugenholtz P."/>
            <person name="Woyke T."/>
            <person name="Wu D."/>
            <person name="Jando M."/>
            <person name="Schneider S."/>
            <person name="Klenk H.-P."/>
            <person name="Eisen J.A."/>
        </authorList>
    </citation>
    <scope>NUCLEOTIDE SEQUENCE [LARGE SCALE GENOMIC DNA]</scope>
    <source>
        <strain evidence="10">ATCC 25078 / DSM 43160 / JCM 3152 / KCC A-0152 / KCTC 9177 / NBRC 13315 / NRRL B-3577 / G-20</strain>
    </source>
</reference>
<keyword evidence="10" id="KW-1185">Reference proteome</keyword>
<comment type="pathway">
    <text evidence="8">Purine metabolism.</text>
</comment>
<evidence type="ECO:0000256" key="8">
    <source>
        <dbReference type="ARBA" id="ARBA00025704"/>
    </source>
</evidence>
<gene>
    <name evidence="9" type="ordered locus">Gobs_1409</name>
</gene>
<dbReference type="eggNOG" id="COG0503">
    <property type="taxonomic scope" value="Bacteria"/>
</dbReference>
<keyword evidence="5 9" id="KW-0328">Glycosyltransferase</keyword>
<evidence type="ECO:0000256" key="4">
    <source>
        <dbReference type="ARBA" id="ARBA00022490"/>
    </source>
</evidence>
<dbReference type="HOGENOM" id="CLU_063339_3_3_11"/>
<keyword evidence="6 9" id="KW-0808">Transferase</keyword>
<dbReference type="EMBL" id="CP001867">
    <property type="protein sequence ID" value="ADB74142.1"/>
    <property type="molecule type" value="Genomic_DNA"/>
</dbReference>
<dbReference type="InterPro" id="IPR029057">
    <property type="entry name" value="PRTase-like"/>
</dbReference>
<evidence type="ECO:0000256" key="3">
    <source>
        <dbReference type="ARBA" id="ARBA00011738"/>
    </source>
</evidence>
<dbReference type="Gene3D" id="3.40.50.2020">
    <property type="match status" value="1"/>
</dbReference>
<dbReference type="InterPro" id="IPR000836">
    <property type="entry name" value="PRTase_dom"/>
</dbReference>
<dbReference type="PANTHER" id="PTHR11776">
    <property type="entry name" value="ADENINE PHOSPHORIBOSYLTRANSFERASE"/>
    <property type="match status" value="1"/>
</dbReference>
<comment type="subcellular location">
    <subcellularLocation>
        <location evidence="1">Cytoplasm</location>
    </subcellularLocation>
</comment>
<dbReference type="GO" id="GO:0003999">
    <property type="term" value="F:adenine phosphoribosyltransferase activity"/>
    <property type="evidence" value="ECO:0007669"/>
    <property type="project" value="TreeGrafter"/>
</dbReference>
<dbReference type="CDD" id="cd06223">
    <property type="entry name" value="PRTases_typeI"/>
    <property type="match status" value="1"/>
</dbReference>
<proteinExistence type="inferred from homology"/>
<dbReference type="GO" id="GO:0005737">
    <property type="term" value="C:cytoplasm"/>
    <property type="evidence" value="ECO:0007669"/>
    <property type="project" value="UniProtKB-SubCell"/>
</dbReference>
<comment type="subunit">
    <text evidence="3">Homodimer.</text>
</comment>
<evidence type="ECO:0000256" key="1">
    <source>
        <dbReference type="ARBA" id="ARBA00004496"/>
    </source>
</evidence>
<dbReference type="RefSeq" id="WP_012947582.1">
    <property type="nucleotide sequence ID" value="NC_013757.1"/>
</dbReference>
<evidence type="ECO:0000313" key="9">
    <source>
        <dbReference type="EMBL" id="ADB74142.1"/>
    </source>
</evidence>
<protein>
    <submittedName>
        <fullName evidence="9">Phosphoribosyltransferase</fullName>
    </submittedName>
</protein>
<reference evidence="9 10" key="1">
    <citation type="journal article" date="2010" name="Stand. Genomic Sci.">
        <title>Complete genome sequence of Geodermatophilus obscurus type strain (G-20).</title>
        <authorList>
            <person name="Ivanova N."/>
            <person name="Sikorski J."/>
            <person name="Jando M."/>
            <person name="Munk C."/>
            <person name="Lapidus A."/>
            <person name="Glavina Del Rio T."/>
            <person name="Copeland A."/>
            <person name="Tice H."/>
            <person name="Cheng J.-F."/>
            <person name="Lucas S."/>
            <person name="Chen F."/>
            <person name="Nolan M."/>
            <person name="Bruce D."/>
            <person name="Goodwin L."/>
            <person name="Pitluck S."/>
            <person name="Mavromatis K."/>
            <person name="Mikhailova N."/>
            <person name="Pati A."/>
            <person name="Chen A."/>
            <person name="Palaniappan K."/>
            <person name="Land M."/>
            <person name="Hauser L."/>
            <person name="Chang Y.-J."/>
            <person name="Jeffries C.D."/>
            <person name="Meincke L."/>
            <person name="Brettin T."/>
            <person name="Detter J.C."/>
            <person name="Detter J.C."/>
            <person name="Rohde M."/>
            <person name="Goeker M."/>
            <person name="Bristow J."/>
            <person name="Eisen J.A."/>
            <person name="Markowitz V."/>
            <person name="Hugenholtz P."/>
            <person name="Kyrpides N.C."/>
            <person name="Klenk H.-P."/>
        </authorList>
    </citation>
    <scope>NUCLEOTIDE SEQUENCE [LARGE SCALE GENOMIC DNA]</scope>
    <source>
        <strain evidence="10">ATCC 25078 / DSM 43160 / JCM 3152 / KCC A-0152 / KCTC 9177 / NBRC 13315 / NRRL B-3577 / G-20</strain>
    </source>
</reference>
<keyword evidence="4" id="KW-0963">Cytoplasm</keyword>
<name>D2SBX4_GEOOG</name>
<dbReference type="OrthoDB" id="7740853at2"/>
<dbReference type="InterPro" id="IPR050120">
    <property type="entry name" value="Adenine_PRTase"/>
</dbReference>
<evidence type="ECO:0000256" key="7">
    <source>
        <dbReference type="ARBA" id="ARBA00022726"/>
    </source>
</evidence>
<dbReference type="STRING" id="526225.Gobs_1409"/>
<dbReference type="GO" id="GO:0006166">
    <property type="term" value="P:purine ribonucleoside salvage"/>
    <property type="evidence" value="ECO:0007669"/>
    <property type="project" value="UniProtKB-KW"/>
</dbReference>
<evidence type="ECO:0000256" key="2">
    <source>
        <dbReference type="ARBA" id="ARBA00008391"/>
    </source>
</evidence>
<sequence length="176" mass="18813">MTTAAHDALMTHFRWEGGHADMWRVFADAEAFAAVLDGLVEPWRGRGVTRVVGIESRGFVLGGATAVALGVGFVAIRKPGGLLPEPKHVVDSDADYRGRRHQLRMQGVLSPEDRVVLVDDWAEQGSQAWAARRLVESAGATFLGVAPLVDQLPAAARGRLGDVTAVARAEELGPAR</sequence>
<evidence type="ECO:0000256" key="5">
    <source>
        <dbReference type="ARBA" id="ARBA00022676"/>
    </source>
</evidence>
<dbReference type="AlphaFoldDB" id="D2SBX4"/>
<dbReference type="KEGG" id="gob:Gobs_1409"/>
<dbReference type="Proteomes" id="UP000001382">
    <property type="component" value="Chromosome"/>
</dbReference>
<dbReference type="PANTHER" id="PTHR11776:SF7">
    <property type="entry name" value="PHOSPHORIBOSYLTRANSFERASE DOMAIN-CONTAINING PROTEIN"/>
    <property type="match status" value="1"/>
</dbReference>
<accession>D2SBX4</accession>
<comment type="similarity">
    <text evidence="2">Belongs to the purine/pyrimidine phosphoribosyltransferase family.</text>
</comment>
<evidence type="ECO:0000313" key="10">
    <source>
        <dbReference type="Proteomes" id="UP000001382"/>
    </source>
</evidence>